<dbReference type="Pfam" id="PF08068">
    <property type="entry name" value="DKCLD"/>
    <property type="match status" value="1"/>
</dbReference>
<dbReference type="Pfam" id="PF16198">
    <property type="entry name" value="TruB_C_2"/>
    <property type="match status" value="1"/>
</dbReference>
<dbReference type="SMART" id="SM00359">
    <property type="entry name" value="PUA"/>
    <property type="match status" value="1"/>
</dbReference>
<keyword evidence="11" id="KW-1185">Reference proteome</keyword>
<protein>
    <recommendedName>
        <fullName evidence="5">H/ACA ribonucleoprotein complex subunit DKC1</fullName>
    </recommendedName>
    <alternativeName>
        <fullName evidence="6">Dyskerin</fullName>
    </alternativeName>
</protein>
<dbReference type="Gene3D" id="2.30.130.10">
    <property type="entry name" value="PUA domain"/>
    <property type="match status" value="1"/>
</dbReference>
<dbReference type="InterPro" id="IPR036974">
    <property type="entry name" value="PUA_sf"/>
</dbReference>
<dbReference type="GO" id="GO:0009982">
    <property type="term" value="F:pseudouridine synthase activity"/>
    <property type="evidence" value="ECO:0007669"/>
    <property type="project" value="InterPro"/>
</dbReference>
<dbReference type="SUPFAM" id="SSF55120">
    <property type="entry name" value="Pseudouridine synthase"/>
    <property type="match status" value="1"/>
</dbReference>
<dbReference type="InterPro" id="IPR012960">
    <property type="entry name" value="Dyskerin-like"/>
</dbReference>
<evidence type="ECO:0000256" key="3">
    <source>
        <dbReference type="ARBA" id="ARBA00008999"/>
    </source>
</evidence>
<evidence type="ECO:0000259" key="8">
    <source>
        <dbReference type="SMART" id="SM00359"/>
    </source>
</evidence>
<gene>
    <name evidence="10" type="primary">DKC1</name>
</gene>
<evidence type="ECO:0000313" key="10">
    <source>
        <dbReference type="Ensembl" id="ENSCUSP00005025342.1"/>
    </source>
</evidence>
<dbReference type="CDD" id="cd02572">
    <property type="entry name" value="PseudoU_synth_hDyskerin"/>
    <property type="match status" value="1"/>
</dbReference>
<dbReference type="FunFam" id="3.30.2350.10:FF:000001">
    <property type="entry name" value="H/ACA ribonucleoprotein complex subunit CBF5"/>
    <property type="match status" value="1"/>
</dbReference>
<dbReference type="InterPro" id="IPR032819">
    <property type="entry name" value="TruB_C"/>
</dbReference>
<reference evidence="10" key="2">
    <citation type="submission" date="2025-08" db="UniProtKB">
        <authorList>
            <consortium name="Ensembl"/>
        </authorList>
    </citation>
    <scope>IDENTIFICATION</scope>
</reference>
<evidence type="ECO:0000313" key="11">
    <source>
        <dbReference type="Proteomes" id="UP000694563"/>
    </source>
</evidence>
<dbReference type="SUPFAM" id="SSF88697">
    <property type="entry name" value="PUA domain-like"/>
    <property type="match status" value="1"/>
</dbReference>
<organism evidence="10 11">
    <name type="scientific">Catharus ustulatus</name>
    <name type="common">Russet-backed thrush</name>
    <name type="synonym">Hylocichla ustulatus</name>
    <dbReference type="NCBI Taxonomy" id="91951"/>
    <lineage>
        <taxon>Eukaryota</taxon>
        <taxon>Metazoa</taxon>
        <taxon>Chordata</taxon>
        <taxon>Craniata</taxon>
        <taxon>Vertebrata</taxon>
        <taxon>Euteleostomi</taxon>
        <taxon>Archelosauria</taxon>
        <taxon>Archosauria</taxon>
        <taxon>Dinosauria</taxon>
        <taxon>Saurischia</taxon>
        <taxon>Theropoda</taxon>
        <taxon>Coelurosauria</taxon>
        <taxon>Aves</taxon>
        <taxon>Neognathae</taxon>
        <taxon>Neoaves</taxon>
        <taxon>Telluraves</taxon>
        <taxon>Australaves</taxon>
        <taxon>Passeriformes</taxon>
        <taxon>Turdidae</taxon>
        <taxon>Catharus</taxon>
    </lineage>
</organism>
<dbReference type="InterPro" id="IPR004802">
    <property type="entry name" value="tRNA_PsdUridine_synth_B_fam"/>
</dbReference>
<dbReference type="InterPro" id="IPR004521">
    <property type="entry name" value="Uncharacterised_CHP00451"/>
</dbReference>
<comment type="subcellular location">
    <subcellularLocation>
        <location evidence="2">Nucleus</location>
        <location evidence="2">Cajal body</location>
    </subcellularLocation>
</comment>
<dbReference type="Proteomes" id="UP000694563">
    <property type="component" value="Chromosome 14"/>
</dbReference>
<evidence type="ECO:0000256" key="5">
    <source>
        <dbReference type="ARBA" id="ARBA00044522"/>
    </source>
</evidence>
<keyword evidence="4" id="KW-0413">Isomerase</keyword>
<dbReference type="InterPro" id="IPR002478">
    <property type="entry name" value="PUA"/>
</dbReference>
<dbReference type="GO" id="GO:0031118">
    <property type="term" value="P:rRNA pseudouridine synthesis"/>
    <property type="evidence" value="ECO:0007669"/>
    <property type="project" value="TreeGrafter"/>
</dbReference>
<dbReference type="PANTHER" id="PTHR23127:SF0">
    <property type="entry name" value="H_ACA RIBONUCLEOPROTEIN COMPLEX SUBUNIT DKC1"/>
    <property type="match status" value="1"/>
</dbReference>
<dbReference type="InterPro" id="IPR020103">
    <property type="entry name" value="PsdUridine_synth_cat_dom_sf"/>
</dbReference>
<dbReference type="PANTHER" id="PTHR23127">
    <property type="entry name" value="CENTROMERE/MICROTUBULE BINDING PROTEIN CBF5"/>
    <property type="match status" value="1"/>
</dbReference>
<dbReference type="GO" id="GO:0031429">
    <property type="term" value="C:box H/ACA snoRNP complex"/>
    <property type="evidence" value="ECO:0007669"/>
    <property type="project" value="TreeGrafter"/>
</dbReference>
<dbReference type="AlphaFoldDB" id="A0A8C3VA95"/>
<dbReference type="GO" id="GO:0015030">
    <property type="term" value="C:Cajal body"/>
    <property type="evidence" value="ECO:0007669"/>
    <property type="project" value="UniProtKB-SubCell"/>
</dbReference>
<dbReference type="Pfam" id="PF01509">
    <property type="entry name" value="TruB_N"/>
    <property type="match status" value="1"/>
</dbReference>
<evidence type="ECO:0000256" key="7">
    <source>
        <dbReference type="SAM" id="MobiDB-lite"/>
    </source>
</evidence>
<sequence length="578" mass="64496">SRRVAPAGSSAKKRRKKEKRALGDDDVADIQHTEDFLIKPESRVAQLDTSQWPLLLKNFDKLNVRTAHYTPLPSGANPLKREISDYVRSGFINLDKPSNPSSHEVVAWIRRILRVEKTGHSGTLDPKVTGCLIVCIERATRLVKSQQGAGKEYVGIVRLHNAIESEAQLARAIETLTGALFQRPPLIAAVKRQLRVRTIYESKLVEYDPERRLGIFWVSCEAGTYIRTLCVHLGLLLGVGGQMQELRRVRSGILGETDNMVTMHDVLDAQWQYDNNKDDSYLRRVILPLEKLLTSHKRLVMKDSAVNAICYGAKIMLPGVLRYEDGIELNQEIVVITTKGEAICLAIALMTTAVISTCDHGIVAKIKRVIMERDTYPRKWGLGPKASQKKMMIQKGLLDKHGKPNESTPESWRREYVDYRWVLGVWLPQTQLFRGEHCAARPGLDAVDCARIMLGLALGSLDLWNAVAFLGVCCSWAVLEERPCADSYPFLACCGFRGSQSAKLNGGGHAVAQPSWPWCRLQISPTPTSPPSSWGGLQSPCAGTGICASPEQHEATNDCPVQPWDLFFQGYFQERSRC</sequence>
<dbReference type="SMART" id="SM01136">
    <property type="entry name" value="DKCLD"/>
    <property type="match status" value="1"/>
</dbReference>
<dbReference type="GO" id="GO:1990481">
    <property type="term" value="P:mRNA pseudouridine synthesis"/>
    <property type="evidence" value="ECO:0007669"/>
    <property type="project" value="TreeGrafter"/>
</dbReference>
<evidence type="ECO:0000256" key="6">
    <source>
        <dbReference type="ARBA" id="ARBA00044548"/>
    </source>
</evidence>
<feature type="domain" description="PUA" evidence="8">
    <location>
        <begin position="297"/>
        <end position="371"/>
    </location>
</feature>
<feature type="region of interest" description="Disordered" evidence="7">
    <location>
        <begin position="1"/>
        <end position="26"/>
    </location>
</feature>
<name>A0A8C3VA95_CATUS</name>
<dbReference type="CDD" id="cd21148">
    <property type="entry name" value="PUA_Cbf5"/>
    <property type="match status" value="1"/>
</dbReference>
<dbReference type="Gene3D" id="3.30.2350.10">
    <property type="entry name" value="Pseudouridine synthase"/>
    <property type="match status" value="1"/>
</dbReference>
<accession>A0A8C3VA95</accession>
<dbReference type="InterPro" id="IPR002501">
    <property type="entry name" value="PsdUridine_synth_N"/>
</dbReference>
<dbReference type="GO" id="GO:0000495">
    <property type="term" value="P:box H/ACA sno(s)RNA 3'-end processing"/>
    <property type="evidence" value="ECO:0007669"/>
    <property type="project" value="TreeGrafter"/>
</dbReference>
<dbReference type="PROSITE" id="PS50890">
    <property type="entry name" value="PUA"/>
    <property type="match status" value="1"/>
</dbReference>
<dbReference type="NCBIfam" id="NF003280">
    <property type="entry name" value="PRK04270.1"/>
    <property type="match status" value="1"/>
</dbReference>
<feature type="domain" description="Dyskerin-like" evidence="9">
    <location>
        <begin position="48"/>
        <end position="106"/>
    </location>
</feature>
<dbReference type="GO" id="GO:0031120">
    <property type="term" value="P:snRNA pseudouridine synthesis"/>
    <property type="evidence" value="ECO:0007669"/>
    <property type="project" value="TreeGrafter"/>
</dbReference>
<dbReference type="NCBIfam" id="TIGR00451">
    <property type="entry name" value="unchar_dom_2"/>
    <property type="match status" value="1"/>
</dbReference>
<evidence type="ECO:0000256" key="2">
    <source>
        <dbReference type="ARBA" id="ARBA00004408"/>
    </source>
</evidence>
<reference evidence="10" key="3">
    <citation type="submission" date="2025-09" db="UniProtKB">
        <authorList>
            <consortium name="Ensembl"/>
        </authorList>
    </citation>
    <scope>IDENTIFICATION</scope>
</reference>
<evidence type="ECO:0000259" key="9">
    <source>
        <dbReference type="SMART" id="SM01136"/>
    </source>
</evidence>
<dbReference type="NCBIfam" id="TIGR00425">
    <property type="entry name" value="CBF5"/>
    <property type="match status" value="1"/>
</dbReference>
<dbReference type="Ensembl" id="ENSCUST00005026243.1">
    <property type="protein sequence ID" value="ENSCUSP00005025342.1"/>
    <property type="gene ID" value="ENSCUSG00005015741.1"/>
</dbReference>
<evidence type="ECO:0000256" key="4">
    <source>
        <dbReference type="ARBA" id="ARBA00023235"/>
    </source>
</evidence>
<comment type="similarity">
    <text evidence="3">Belongs to the pseudouridine synthase TruB family.</text>
</comment>
<evidence type="ECO:0000256" key="1">
    <source>
        <dbReference type="ARBA" id="ARBA00001896"/>
    </source>
</evidence>
<proteinExistence type="inferred from homology"/>
<dbReference type="InterPro" id="IPR015947">
    <property type="entry name" value="PUA-like_sf"/>
</dbReference>
<reference evidence="10" key="1">
    <citation type="submission" date="2020-10" db="EMBL/GenBank/DDBJ databases">
        <title>Catharus ustulatus (Swainson's thrush) genome, bCatUst1, primary haplotype v2.</title>
        <authorList>
            <person name="Delmore K."/>
            <person name="Vafadar M."/>
            <person name="Formenti G."/>
            <person name="Chow W."/>
            <person name="Pelan S."/>
            <person name="Howe K."/>
            <person name="Rhie A."/>
            <person name="Mountcastle J."/>
            <person name="Haase B."/>
            <person name="Fedrigo O."/>
            <person name="Jarvis E.D."/>
        </authorList>
    </citation>
    <scope>NUCLEOTIDE SEQUENCE [LARGE SCALE GENOMIC DNA]</scope>
</reference>
<dbReference type="GO" id="GO:0003723">
    <property type="term" value="F:RNA binding"/>
    <property type="evidence" value="ECO:0007669"/>
    <property type="project" value="InterPro"/>
</dbReference>
<comment type="catalytic activity">
    <reaction evidence="1">
        <text>uridine in 5S rRNA = pseudouridine in 5S rRNA</text>
        <dbReference type="Rhea" id="RHEA:47036"/>
        <dbReference type="Rhea" id="RHEA-COMP:11730"/>
        <dbReference type="Rhea" id="RHEA-COMP:11731"/>
        <dbReference type="ChEBI" id="CHEBI:65314"/>
        <dbReference type="ChEBI" id="CHEBI:65315"/>
    </reaction>
</comment>
<dbReference type="Pfam" id="PF01472">
    <property type="entry name" value="PUA"/>
    <property type="match status" value="1"/>
</dbReference>